<dbReference type="SUPFAM" id="SSF52172">
    <property type="entry name" value="CheY-like"/>
    <property type="match status" value="1"/>
</dbReference>
<dbReference type="SMART" id="SM00448">
    <property type="entry name" value="REC"/>
    <property type="match status" value="1"/>
</dbReference>
<keyword evidence="1 2" id="KW-0597">Phosphoprotein</keyword>
<evidence type="ECO:0000259" key="4">
    <source>
        <dbReference type="PROSITE" id="PS50930"/>
    </source>
</evidence>
<dbReference type="SMART" id="SM00850">
    <property type="entry name" value="LytTR"/>
    <property type="match status" value="1"/>
</dbReference>
<dbReference type="EMBL" id="LZFP01000008">
    <property type="protein sequence ID" value="OBR40398.1"/>
    <property type="molecule type" value="Genomic_DNA"/>
</dbReference>
<organism evidence="5 6">
    <name type="scientific">Maribacter hydrothermalis</name>
    <dbReference type="NCBI Taxonomy" id="1836467"/>
    <lineage>
        <taxon>Bacteria</taxon>
        <taxon>Pseudomonadati</taxon>
        <taxon>Bacteroidota</taxon>
        <taxon>Flavobacteriia</taxon>
        <taxon>Flavobacteriales</taxon>
        <taxon>Flavobacteriaceae</taxon>
        <taxon>Maribacter</taxon>
    </lineage>
</organism>
<feature type="domain" description="HTH LytTR-type" evidence="4">
    <location>
        <begin position="145"/>
        <end position="212"/>
    </location>
</feature>
<keyword evidence="5" id="KW-0238">DNA-binding</keyword>
<reference evidence="6" key="1">
    <citation type="submission" date="2016-06" db="EMBL/GenBank/DDBJ databases">
        <authorList>
            <person name="Zhan P."/>
        </authorList>
    </citation>
    <scope>NUCLEOTIDE SEQUENCE [LARGE SCALE GENOMIC DNA]</scope>
    <source>
        <strain evidence="6">T28</strain>
    </source>
</reference>
<dbReference type="InterPro" id="IPR001789">
    <property type="entry name" value="Sig_transdc_resp-reg_receiver"/>
</dbReference>
<evidence type="ECO:0000313" key="6">
    <source>
        <dbReference type="Proteomes" id="UP000092164"/>
    </source>
</evidence>
<sequence>MENNPVRILIVEDDMIIGANLSIQLTSLGYEVTAIIPRGEEAIMHIREQSPHILLMDINLKGSLNGIETVKIIQKAKDIPIIYLTANSDDATFEKAKETQPKAFITKPFNKVSLQRTIALVVEQLKESKETIDNEQQIEVLDDRIFVRHNGRMEKLLLDDILYIEADRNYCTLITQKVNHILTCTLKVMQEKLPSTSFVRVHRSYIINISKLDVLADGHLEIGRKVIPIGKSHKGLLLNRIRTI</sequence>
<accession>A0A1B7ZBU7</accession>
<dbReference type="GO" id="GO:0003677">
    <property type="term" value="F:DNA binding"/>
    <property type="evidence" value="ECO:0007669"/>
    <property type="project" value="UniProtKB-KW"/>
</dbReference>
<dbReference type="Gene3D" id="3.40.50.2300">
    <property type="match status" value="1"/>
</dbReference>
<dbReference type="PANTHER" id="PTHR44591">
    <property type="entry name" value="STRESS RESPONSE REGULATOR PROTEIN 1"/>
    <property type="match status" value="1"/>
</dbReference>
<dbReference type="PROSITE" id="PS50110">
    <property type="entry name" value="RESPONSE_REGULATORY"/>
    <property type="match status" value="1"/>
</dbReference>
<dbReference type="InterPro" id="IPR011006">
    <property type="entry name" value="CheY-like_superfamily"/>
</dbReference>
<evidence type="ECO:0000256" key="2">
    <source>
        <dbReference type="PROSITE-ProRule" id="PRU00169"/>
    </source>
</evidence>
<dbReference type="AlphaFoldDB" id="A0A1B7ZBU7"/>
<comment type="caution">
    <text evidence="5">The sequence shown here is derived from an EMBL/GenBank/DDBJ whole genome shotgun (WGS) entry which is preliminary data.</text>
</comment>
<dbReference type="Gene3D" id="2.40.50.1020">
    <property type="entry name" value="LytTr DNA-binding domain"/>
    <property type="match status" value="1"/>
</dbReference>
<dbReference type="PANTHER" id="PTHR44591:SF3">
    <property type="entry name" value="RESPONSE REGULATORY DOMAIN-CONTAINING PROTEIN"/>
    <property type="match status" value="1"/>
</dbReference>
<dbReference type="GO" id="GO:0000160">
    <property type="term" value="P:phosphorelay signal transduction system"/>
    <property type="evidence" value="ECO:0007669"/>
    <property type="project" value="InterPro"/>
</dbReference>
<dbReference type="Proteomes" id="UP000092164">
    <property type="component" value="Unassembled WGS sequence"/>
</dbReference>
<dbReference type="Pfam" id="PF04397">
    <property type="entry name" value="LytTR"/>
    <property type="match status" value="1"/>
</dbReference>
<name>A0A1B7ZBU7_9FLAO</name>
<dbReference type="RefSeq" id="WP_068483947.1">
    <property type="nucleotide sequence ID" value="NZ_CP018760.1"/>
</dbReference>
<dbReference type="Pfam" id="PF00072">
    <property type="entry name" value="Response_reg"/>
    <property type="match status" value="1"/>
</dbReference>
<keyword evidence="6" id="KW-1185">Reference proteome</keyword>
<dbReference type="KEGG" id="mart:BTR34_00880"/>
<dbReference type="PROSITE" id="PS50930">
    <property type="entry name" value="HTH_LYTTR"/>
    <property type="match status" value="1"/>
</dbReference>
<proteinExistence type="predicted"/>
<gene>
    <name evidence="5" type="ORF">A9200_16085</name>
</gene>
<feature type="domain" description="Response regulatory" evidence="3">
    <location>
        <begin position="7"/>
        <end position="122"/>
    </location>
</feature>
<evidence type="ECO:0000259" key="3">
    <source>
        <dbReference type="PROSITE" id="PS50110"/>
    </source>
</evidence>
<evidence type="ECO:0000313" key="5">
    <source>
        <dbReference type="EMBL" id="OBR40398.1"/>
    </source>
</evidence>
<dbReference type="CDD" id="cd17534">
    <property type="entry name" value="REC_DC-like"/>
    <property type="match status" value="1"/>
</dbReference>
<dbReference type="InterPro" id="IPR050595">
    <property type="entry name" value="Bact_response_regulator"/>
</dbReference>
<dbReference type="STRING" id="1836467.BTR34_00880"/>
<feature type="modified residue" description="4-aspartylphosphate" evidence="2">
    <location>
        <position position="57"/>
    </location>
</feature>
<protein>
    <submittedName>
        <fullName evidence="5">DNA-binding response regulator</fullName>
    </submittedName>
</protein>
<dbReference type="OrthoDB" id="2962330at2"/>
<dbReference type="InterPro" id="IPR007492">
    <property type="entry name" value="LytTR_DNA-bd_dom"/>
</dbReference>
<evidence type="ECO:0000256" key="1">
    <source>
        <dbReference type="ARBA" id="ARBA00022553"/>
    </source>
</evidence>